<keyword evidence="4" id="KW-0804">Transcription</keyword>
<dbReference type="Pfam" id="PF03466">
    <property type="entry name" value="LysR_substrate"/>
    <property type="match status" value="1"/>
</dbReference>
<dbReference type="KEGG" id="toy:FO059_15895"/>
<evidence type="ECO:0000313" key="6">
    <source>
        <dbReference type="EMBL" id="QDQ98533.1"/>
    </source>
</evidence>
<dbReference type="SUPFAM" id="SSF53850">
    <property type="entry name" value="Periplasmic binding protein-like II"/>
    <property type="match status" value="1"/>
</dbReference>
<evidence type="ECO:0000313" key="7">
    <source>
        <dbReference type="Proteomes" id="UP000317344"/>
    </source>
</evidence>
<keyword evidence="3" id="KW-0238">DNA-binding</keyword>
<dbReference type="SUPFAM" id="SSF46785">
    <property type="entry name" value="Winged helix' DNA-binding domain"/>
    <property type="match status" value="1"/>
</dbReference>
<dbReference type="Gene3D" id="3.40.190.10">
    <property type="entry name" value="Periplasmic binding protein-like II"/>
    <property type="match status" value="2"/>
</dbReference>
<dbReference type="OrthoDB" id="9808620at2"/>
<dbReference type="PANTHER" id="PTHR30126:SF39">
    <property type="entry name" value="HTH-TYPE TRANSCRIPTIONAL REGULATOR CYSL"/>
    <property type="match status" value="1"/>
</dbReference>
<dbReference type="AlphaFoldDB" id="A0A516X699"/>
<evidence type="ECO:0000256" key="3">
    <source>
        <dbReference type="ARBA" id="ARBA00023125"/>
    </source>
</evidence>
<reference evidence="6 7" key="1">
    <citation type="submission" date="2019-07" db="EMBL/GenBank/DDBJ databases">
        <title>Tomitella cavernea sp. nov., an actinomycete isolated from soil.</title>
        <authorList>
            <person name="Cheng J."/>
        </authorList>
    </citation>
    <scope>NUCLEOTIDE SEQUENCE [LARGE SCALE GENOMIC DNA]</scope>
    <source>
        <strain evidence="6 7">HY188</strain>
    </source>
</reference>
<proteinExistence type="inferred from homology"/>
<dbReference type="InterPro" id="IPR005119">
    <property type="entry name" value="LysR_subst-bd"/>
</dbReference>
<protein>
    <submittedName>
        <fullName evidence="6">LysR family transcriptional regulator</fullName>
    </submittedName>
</protein>
<sequence length="306" mass="33122">MTLEWPDLTVLELLVGIDDLGSLGASARRVGMAQPNATRRVRRLETQLGLPLLDRNPRGSRLTPQGTVVAHWARELLADAERLLDAASALRGERESELKIGASMTVAEHLVPSWLGAFREQHAEVHVHLRVQNSTEVAEAVLAGEHDVGFIESPHVARGLHSAVVGQDRLTVIVHKGHPWARLRRPLTVTELAAAPLVVRETGSGTRTTLDIALADYQRPSPLLELGSSAAVRTSVLAGVGPAVLSTLATAPWIASGALHEVQVQDLDLRRTLRAVWRSPRTLGGPAGDLVNLARRSRLPQYSPEH</sequence>
<name>A0A516X699_9ACTN</name>
<keyword evidence="7" id="KW-1185">Reference proteome</keyword>
<dbReference type="GO" id="GO:0000976">
    <property type="term" value="F:transcription cis-regulatory region binding"/>
    <property type="evidence" value="ECO:0007669"/>
    <property type="project" value="TreeGrafter"/>
</dbReference>
<feature type="domain" description="HTH lysR-type" evidence="5">
    <location>
        <begin position="6"/>
        <end position="63"/>
    </location>
</feature>
<evidence type="ECO:0000256" key="1">
    <source>
        <dbReference type="ARBA" id="ARBA00009437"/>
    </source>
</evidence>
<dbReference type="RefSeq" id="WP_143909938.1">
    <property type="nucleotide sequence ID" value="NZ_CP041765.1"/>
</dbReference>
<evidence type="ECO:0000259" key="5">
    <source>
        <dbReference type="PROSITE" id="PS50931"/>
    </source>
</evidence>
<dbReference type="InterPro" id="IPR036390">
    <property type="entry name" value="WH_DNA-bd_sf"/>
</dbReference>
<dbReference type="InterPro" id="IPR000847">
    <property type="entry name" value="LysR_HTH_N"/>
</dbReference>
<comment type="similarity">
    <text evidence="1">Belongs to the LysR transcriptional regulatory family.</text>
</comment>
<evidence type="ECO:0000256" key="4">
    <source>
        <dbReference type="ARBA" id="ARBA00023163"/>
    </source>
</evidence>
<dbReference type="EMBL" id="CP041765">
    <property type="protein sequence ID" value="QDQ98533.1"/>
    <property type="molecule type" value="Genomic_DNA"/>
</dbReference>
<reference evidence="6 7" key="2">
    <citation type="submission" date="2019-07" db="EMBL/GenBank/DDBJ databases">
        <authorList>
            <person name="Huang Y."/>
        </authorList>
    </citation>
    <scope>NUCLEOTIDE SEQUENCE [LARGE SCALE GENOMIC DNA]</scope>
    <source>
        <strain evidence="6 7">HY188</strain>
    </source>
</reference>
<dbReference type="PRINTS" id="PR00039">
    <property type="entry name" value="HTHLYSR"/>
</dbReference>
<organism evidence="6 7">
    <name type="scientific">Tomitella fengzijianii</name>
    <dbReference type="NCBI Taxonomy" id="2597660"/>
    <lineage>
        <taxon>Bacteria</taxon>
        <taxon>Bacillati</taxon>
        <taxon>Actinomycetota</taxon>
        <taxon>Actinomycetes</taxon>
        <taxon>Mycobacteriales</taxon>
        <taxon>Tomitella</taxon>
    </lineage>
</organism>
<dbReference type="PANTHER" id="PTHR30126">
    <property type="entry name" value="HTH-TYPE TRANSCRIPTIONAL REGULATOR"/>
    <property type="match status" value="1"/>
</dbReference>
<keyword evidence="2" id="KW-0805">Transcription regulation</keyword>
<dbReference type="InterPro" id="IPR036388">
    <property type="entry name" value="WH-like_DNA-bd_sf"/>
</dbReference>
<dbReference type="PROSITE" id="PS50931">
    <property type="entry name" value="HTH_LYSR"/>
    <property type="match status" value="1"/>
</dbReference>
<evidence type="ECO:0000256" key="2">
    <source>
        <dbReference type="ARBA" id="ARBA00023015"/>
    </source>
</evidence>
<dbReference type="Gene3D" id="1.10.10.10">
    <property type="entry name" value="Winged helix-like DNA-binding domain superfamily/Winged helix DNA-binding domain"/>
    <property type="match status" value="1"/>
</dbReference>
<dbReference type="Pfam" id="PF00126">
    <property type="entry name" value="HTH_1"/>
    <property type="match status" value="1"/>
</dbReference>
<gene>
    <name evidence="6" type="ORF">FO059_15895</name>
</gene>
<dbReference type="Proteomes" id="UP000317344">
    <property type="component" value="Chromosome"/>
</dbReference>
<accession>A0A516X699</accession>
<dbReference type="GO" id="GO:0003700">
    <property type="term" value="F:DNA-binding transcription factor activity"/>
    <property type="evidence" value="ECO:0007669"/>
    <property type="project" value="InterPro"/>
</dbReference>